<keyword evidence="2" id="KW-0805">Transcription regulation</keyword>
<dbReference type="Proteomes" id="UP000188268">
    <property type="component" value="Unassembled WGS sequence"/>
</dbReference>
<dbReference type="EMBL" id="AWWV01006977">
    <property type="protein sequence ID" value="OMO98885.1"/>
    <property type="molecule type" value="Genomic_DNA"/>
</dbReference>
<dbReference type="InterPro" id="IPR015300">
    <property type="entry name" value="DNA-bd_pseudobarrel_sf"/>
</dbReference>
<evidence type="ECO:0000313" key="7">
    <source>
        <dbReference type="Proteomes" id="UP000188268"/>
    </source>
</evidence>
<evidence type="ECO:0000256" key="2">
    <source>
        <dbReference type="ARBA" id="ARBA00023015"/>
    </source>
</evidence>
<dbReference type="OrthoDB" id="10349117at2759"/>
<keyword evidence="4" id="KW-0804">Transcription</keyword>
<gene>
    <name evidence="6" type="ORF">CCACVL1_04015</name>
</gene>
<proteinExistence type="predicted"/>
<organism evidence="6 7">
    <name type="scientific">Corchorus capsularis</name>
    <name type="common">Jute</name>
    <dbReference type="NCBI Taxonomy" id="210143"/>
    <lineage>
        <taxon>Eukaryota</taxon>
        <taxon>Viridiplantae</taxon>
        <taxon>Streptophyta</taxon>
        <taxon>Embryophyta</taxon>
        <taxon>Tracheophyta</taxon>
        <taxon>Spermatophyta</taxon>
        <taxon>Magnoliopsida</taxon>
        <taxon>eudicotyledons</taxon>
        <taxon>Gunneridae</taxon>
        <taxon>Pentapetalae</taxon>
        <taxon>rosids</taxon>
        <taxon>malvids</taxon>
        <taxon>Malvales</taxon>
        <taxon>Malvaceae</taxon>
        <taxon>Grewioideae</taxon>
        <taxon>Apeibeae</taxon>
        <taxon>Corchorus</taxon>
    </lineage>
</organism>
<evidence type="ECO:0000256" key="5">
    <source>
        <dbReference type="ARBA" id="ARBA00023242"/>
    </source>
</evidence>
<dbReference type="Gramene" id="OMO98885">
    <property type="protein sequence ID" value="OMO98885"/>
    <property type="gene ID" value="CCACVL1_04015"/>
</dbReference>
<accession>A0A1R3JVJ7</accession>
<comment type="caution">
    <text evidence="6">The sequence shown here is derived from an EMBL/GenBank/DDBJ whole genome shotgun (WGS) entry which is preliminary data.</text>
</comment>
<keyword evidence="7" id="KW-1185">Reference proteome</keyword>
<dbReference type="SUPFAM" id="SSF101936">
    <property type="entry name" value="DNA-binding pseudobarrel domain"/>
    <property type="match status" value="1"/>
</dbReference>
<keyword evidence="5" id="KW-0539">Nucleus</keyword>
<sequence>MSEDGAAWDDPVVNISLDGSDAMHVDNVSNSSHYWNALDSYVLFNPTPANLERFALVLPSKALTFFKTKMPVHTIIVDRHESITNIDGQIVIIDGWHEFVVSHNLQPRDLFCFSVYNDDCMFVKIYCPCRTEVVEFPTRGVHNHCVHIMNSEFHIATVEHSTPSLVLQVRYDGSSSSSASELSGLLFADSNIPKDARQFTSIYPSFGRCLKSISYLTEELRLPSNLCSFLPSGCTVVTLEVLRGHSSTDTDPSVFTYSNSKGARSSDLYLLCIM</sequence>
<keyword evidence="3" id="KW-0238">DNA-binding</keyword>
<dbReference type="GO" id="GO:0005634">
    <property type="term" value="C:nucleus"/>
    <property type="evidence" value="ECO:0007669"/>
    <property type="project" value="UniProtKB-SubCell"/>
</dbReference>
<dbReference type="GO" id="GO:0003677">
    <property type="term" value="F:DNA binding"/>
    <property type="evidence" value="ECO:0007669"/>
    <property type="project" value="UniProtKB-KW"/>
</dbReference>
<evidence type="ECO:0000256" key="3">
    <source>
        <dbReference type="ARBA" id="ARBA00023125"/>
    </source>
</evidence>
<name>A0A1R3JVJ7_COCAP</name>
<evidence type="ECO:0000256" key="4">
    <source>
        <dbReference type="ARBA" id="ARBA00023163"/>
    </source>
</evidence>
<reference evidence="6 7" key="1">
    <citation type="submission" date="2013-09" db="EMBL/GenBank/DDBJ databases">
        <title>Corchorus capsularis genome sequencing.</title>
        <authorList>
            <person name="Alam M."/>
            <person name="Haque M.S."/>
            <person name="Islam M.S."/>
            <person name="Emdad E.M."/>
            <person name="Islam M.M."/>
            <person name="Ahmed B."/>
            <person name="Halim A."/>
            <person name="Hossen Q.M.M."/>
            <person name="Hossain M.Z."/>
            <person name="Ahmed R."/>
            <person name="Khan M.M."/>
            <person name="Islam R."/>
            <person name="Rashid M.M."/>
            <person name="Khan S.A."/>
            <person name="Rahman M.S."/>
            <person name="Alam M."/>
        </authorList>
    </citation>
    <scope>NUCLEOTIDE SEQUENCE [LARGE SCALE GENOMIC DNA]</scope>
    <source>
        <strain evidence="7">cv. CVL-1</strain>
        <tissue evidence="6">Whole seedling</tissue>
    </source>
</reference>
<comment type="subcellular location">
    <subcellularLocation>
        <location evidence="1">Nucleus</location>
    </subcellularLocation>
</comment>
<dbReference type="Gene3D" id="2.40.330.10">
    <property type="entry name" value="DNA-binding pseudobarrel domain"/>
    <property type="match status" value="1"/>
</dbReference>
<evidence type="ECO:0000256" key="1">
    <source>
        <dbReference type="ARBA" id="ARBA00004123"/>
    </source>
</evidence>
<evidence type="ECO:0000313" key="6">
    <source>
        <dbReference type="EMBL" id="OMO98885.1"/>
    </source>
</evidence>
<protein>
    <recommendedName>
        <fullName evidence="8">TF-B3 domain-containing protein</fullName>
    </recommendedName>
</protein>
<evidence type="ECO:0008006" key="8">
    <source>
        <dbReference type="Google" id="ProtNLM"/>
    </source>
</evidence>
<dbReference type="AlphaFoldDB" id="A0A1R3JVJ7"/>